<gene>
    <name evidence="2" type="ORF">VLY81_05685</name>
</gene>
<proteinExistence type="predicted"/>
<name>A0ABZ1BS69_9FIRM</name>
<dbReference type="Gene3D" id="3.90.1010.10">
    <property type="match status" value="1"/>
</dbReference>
<dbReference type="EMBL" id="CP141614">
    <property type="protein sequence ID" value="WRP15654.1"/>
    <property type="molecule type" value="Genomic_DNA"/>
</dbReference>
<dbReference type="CDD" id="cd06664">
    <property type="entry name" value="IscU_like"/>
    <property type="match status" value="1"/>
</dbReference>
<accession>A0ABZ1BS69</accession>
<feature type="domain" description="NIF system FeS cluster assembly NifU N-terminal" evidence="1">
    <location>
        <begin position="14"/>
        <end position="133"/>
    </location>
</feature>
<dbReference type="RefSeq" id="WP_324670060.1">
    <property type="nucleotide sequence ID" value="NZ_CP141614.1"/>
</dbReference>
<evidence type="ECO:0000313" key="3">
    <source>
        <dbReference type="Proteomes" id="UP001333102"/>
    </source>
</evidence>
<dbReference type="InterPro" id="IPR002871">
    <property type="entry name" value="NIF_FeS_clus_asmbl_NifU_N"/>
</dbReference>
<reference evidence="3" key="1">
    <citation type="submission" date="2023-12" db="EMBL/GenBank/DDBJ databases">
        <title>Novel isolates from deep terrestrial aquifers shed light on the physiology and ecology of the class Limnochordia.</title>
        <authorList>
            <person name="Karnachuk O.V."/>
            <person name="Lukina A.P."/>
            <person name="Avakyan M.R."/>
            <person name="Kadnikov V."/>
            <person name="Begmatov S."/>
            <person name="Beletsky A.V."/>
            <person name="Mardanov A.V."/>
            <person name="Ravin N.V."/>
        </authorList>
    </citation>
    <scope>NUCLEOTIDE SEQUENCE [LARGE SCALE GENOMIC DNA]</scope>
    <source>
        <strain evidence="3">LN</strain>
    </source>
</reference>
<sequence>MSIDEGCHPDLEWIAEHFRRPRHFGAIPDADITMPGGNPGCGDVVVIYLKADGDRLLDLRWEGQGCTVSQAGASMLLDEVHRAGLSAEAILEMDYHHMEQLLGSEVVKARPRCATLGLATLKGAVRAWQRRRALQDGGVLLPSAPPPGGETPEIPGIVLGEGAREAAGPGIPHDP</sequence>
<dbReference type="SUPFAM" id="SSF82649">
    <property type="entry name" value="SufE/NifU"/>
    <property type="match status" value="1"/>
</dbReference>
<evidence type="ECO:0000313" key="2">
    <source>
        <dbReference type="EMBL" id="WRP15654.1"/>
    </source>
</evidence>
<dbReference type="Proteomes" id="UP001333102">
    <property type="component" value="Chromosome"/>
</dbReference>
<keyword evidence="3" id="KW-1185">Reference proteome</keyword>
<dbReference type="Pfam" id="PF01592">
    <property type="entry name" value="NifU_N"/>
    <property type="match status" value="1"/>
</dbReference>
<protein>
    <submittedName>
        <fullName evidence="2">Iron-sulfur cluster assembly scaffold protein</fullName>
    </submittedName>
</protein>
<organism evidence="2 3">
    <name type="scientific">Geochorda subterranea</name>
    <dbReference type="NCBI Taxonomy" id="3109564"/>
    <lineage>
        <taxon>Bacteria</taxon>
        <taxon>Bacillati</taxon>
        <taxon>Bacillota</taxon>
        <taxon>Limnochordia</taxon>
        <taxon>Limnochordales</taxon>
        <taxon>Geochordaceae</taxon>
        <taxon>Geochorda</taxon>
    </lineage>
</organism>
<evidence type="ECO:0000259" key="1">
    <source>
        <dbReference type="Pfam" id="PF01592"/>
    </source>
</evidence>